<evidence type="ECO:0000256" key="2">
    <source>
        <dbReference type="ARBA" id="ARBA00007267"/>
    </source>
</evidence>
<dbReference type="PANTHER" id="PTHR12446">
    <property type="entry name" value="TESMIN/TSO1-RELATED"/>
    <property type="match status" value="1"/>
</dbReference>
<reference evidence="6 7" key="1">
    <citation type="submission" date="2024-01" db="EMBL/GenBank/DDBJ databases">
        <title>The complete chloroplast genome sequence of Lithospermum erythrorhizon: insights into the phylogenetic relationship among Boraginaceae species and the maternal lineages of purple gromwells.</title>
        <authorList>
            <person name="Okada T."/>
            <person name="Watanabe K."/>
        </authorList>
    </citation>
    <scope>NUCLEOTIDE SEQUENCE [LARGE SCALE GENOMIC DNA]</scope>
</reference>
<feature type="region of interest" description="Disordered" evidence="4">
    <location>
        <begin position="505"/>
        <end position="531"/>
    </location>
</feature>
<dbReference type="InterPro" id="IPR005172">
    <property type="entry name" value="CRC"/>
</dbReference>
<evidence type="ECO:0000256" key="4">
    <source>
        <dbReference type="SAM" id="MobiDB-lite"/>
    </source>
</evidence>
<sequence length="582" mass="63438">MDIEMGESDFSPKMGQSRPILEAKKLARQLDFTPVEFAAKSKPVKKDSPLVRQGQNTAKAKDSIPTKPKHCNCKSSRCLKLYCDCFASGIYCDGCNCVNCHNNLGNEVARREAVEATLERNPNAFRPKIVGSPHGSRDSREELGEGLIIAKHNKGCHCKKSGCLKKYCECFQANILCSDNCKCLDCKNIEGSEERKALFHVDHGNNMAYLQHAANAAITGAIGNSGYGPPPVNKKRKGHELFFSLMRKDTSHRYEHFQQKDIEKMSSPSSSLSSGGHNANGAAASYTSKLTYRSLLADIIRPQDLKELCSVLVMYSAEAAKKMADERKALENQTEMCNKGSLAPSVQEHPENHTGGEKGVSGWIDRNPGDTISPELSTSDGSLLSREQPMSPGTLALLCDEQDLSFAATLPCNGLMMPPVSSSDSKVLPGQHRSKTYAEQEKIILTKFCYSLKRIITLGEIKETQFSSLAVTELCDRFDLVNNGSIGNAQADMRNQCAPFINGVAKPPRTPGRASPAAATNNSYSTKSDLLQKKGVVSQAVKRRLHSSGVSSEEEKSTTLTNAFMKSTMSVKRSISSASFAL</sequence>
<feature type="domain" description="CRC" evidence="5">
    <location>
        <begin position="67"/>
        <end position="191"/>
    </location>
</feature>
<dbReference type="Proteomes" id="UP001454036">
    <property type="component" value="Unassembled WGS sequence"/>
</dbReference>
<dbReference type="InterPro" id="IPR033467">
    <property type="entry name" value="Tesmin/TSO1-like_CXC"/>
</dbReference>
<evidence type="ECO:0000256" key="3">
    <source>
        <dbReference type="ARBA" id="ARBA00023242"/>
    </source>
</evidence>
<dbReference type="InterPro" id="IPR028307">
    <property type="entry name" value="Lin-54_fam"/>
</dbReference>
<protein>
    <recommendedName>
        <fullName evidence="5">CRC domain-containing protein</fullName>
    </recommendedName>
</protein>
<feature type="region of interest" description="Disordered" evidence="4">
    <location>
        <begin position="41"/>
        <end position="68"/>
    </location>
</feature>
<keyword evidence="3" id="KW-0539">Nucleus</keyword>
<comment type="caution">
    <text evidence="6">The sequence shown here is derived from an EMBL/GenBank/DDBJ whole genome shotgun (WGS) entry which is preliminary data.</text>
</comment>
<dbReference type="Pfam" id="PF03638">
    <property type="entry name" value="TCR"/>
    <property type="match status" value="2"/>
</dbReference>
<dbReference type="GO" id="GO:0005634">
    <property type="term" value="C:nucleus"/>
    <property type="evidence" value="ECO:0007669"/>
    <property type="project" value="UniProtKB-SubCell"/>
</dbReference>
<keyword evidence="7" id="KW-1185">Reference proteome</keyword>
<evidence type="ECO:0000259" key="5">
    <source>
        <dbReference type="PROSITE" id="PS51634"/>
    </source>
</evidence>
<gene>
    <name evidence="6" type="ORF">LIER_15613</name>
</gene>
<dbReference type="SMART" id="SM01114">
    <property type="entry name" value="CXC"/>
    <property type="match status" value="2"/>
</dbReference>
<dbReference type="AlphaFoldDB" id="A0AAV3Q3J0"/>
<feature type="compositionally biased region" description="Polar residues" evidence="4">
    <location>
        <begin position="518"/>
        <end position="529"/>
    </location>
</feature>
<comment type="subcellular location">
    <subcellularLocation>
        <location evidence="1">Nucleus</location>
    </subcellularLocation>
</comment>
<organism evidence="6 7">
    <name type="scientific">Lithospermum erythrorhizon</name>
    <name type="common">Purple gromwell</name>
    <name type="synonym">Lithospermum officinale var. erythrorhizon</name>
    <dbReference type="NCBI Taxonomy" id="34254"/>
    <lineage>
        <taxon>Eukaryota</taxon>
        <taxon>Viridiplantae</taxon>
        <taxon>Streptophyta</taxon>
        <taxon>Embryophyta</taxon>
        <taxon>Tracheophyta</taxon>
        <taxon>Spermatophyta</taxon>
        <taxon>Magnoliopsida</taxon>
        <taxon>eudicotyledons</taxon>
        <taxon>Gunneridae</taxon>
        <taxon>Pentapetalae</taxon>
        <taxon>asterids</taxon>
        <taxon>lamiids</taxon>
        <taxon>Boraginales</taxon>
        <taxon>Boraginaceae</taxon>
        <taxon>Boraginoideae</taxon>
        <taxon>Lithospermeae</taxon>
        <taxon>Lithospermum</taxon>
    </lineage>
</organism>
<dbReference type="GO" id="GO:0006355">
    <property type="term" value="P:regulation of DNA-templated transcription"/>
    <property type="evidence" value="ECO:0007669"/>
    <property type="project" value="TreeGrafter"/>
</dbReference>
<proteinExistence type="inferred from homology"/>
<accession>A0AAV3Q3J0</accession>
<evidence type="ECO:0000313" key="7">
    <source>
        <dbReference type="Proteomes" id="UP001454036"/>
    </source>
</evidence>
<comment type="similarity">
    <text evidence="2">Belongs to the lin-54 family.</text>
</comment>
<feature type="region of interest" description="Disordered" evidence="4">
    <location>
        <begin position="342"/>
        <end position="362"/>
    </location>
</feature>
<dbReference type="PANTHER" id="PTHR12446:SF34">
    <property type="entry name" value="PROTEIN LIN-54 HOMOLOG"/>
    <property type="match status" value="1"/>
</dbReference>
<evidence type="ECO:0000256" key="1">
    <source>
        <dbReference type="ARBA" id="ARBA00004123"/>
    </source>
</evidence>
<dbReference type="PROSITE" id="PS51634">
    <property type="entry name" value="CRC"/>
    <property type="match status" value="1"/>
</dbReference>
<name>A0AAV3Q3J0_LITER</name>
<dbReference type="EMBL" id="BAABME010003401">
    <property type="protein sequence ID" value="GAA0158647.1"/>
    <property type="molecule type" value="Genomic_DNA"/>
</dbReference>
<evidence type="ECO:0000313" key="6">
    <source>
        <dbReference type="EMBL" id="GAA0158647.1"/>
    </source>
</evidence>